<sequence>MLAHDAIGSSMMHWVRPRISKCRYVTMGCGMPPMMSPTRAHSKPGGELCSRHAVNLLVTQRHQA</sequence>
<dbReference type="STRING" id="561180.BIFGAL_04357"/>
<comment type="caution">
    <text evidence="1">The sequence shown here is derived from an EMBL/GenBank/DDBJ whole genome shotgun (WGS) entry which is preliminary data.</text>
</comment>
<dbReference type="AlphaFoldDB" id="D1NWV1"/>
<gene>
    <name evidence="1" type="ORF">BIFGAL_04357</name>
</gene>
<dbReference type="EMBL" id="ABXB03000006">
    <property type="protein sequence ID" value="EFA22160.1"/>
    <property type="molecule type" value="Genomic_DNA"/>
</dbReference>
<reference evidence="1 2" key="1">
    <citation type="submission" date="2009-11" db="EMBL/GenBank/DDBJ databases">
        <authorList>
            <person name="Weinstock G."/>
            <person name="Sodergren E."/>
            <person name="Clifton S."/>
            <person name="Fulton L."/>
            <person name="Fulton B."/>
            <person name="Courtney L."/>
            <person name="Fronick C."/>
            <person name="Harrison M."/>
            <person name="Strong C."/>
            <person name="Farmer C."/>
            <person name="Delahaunty K."/>
            <person name="Markovic C."/>
            <person name="Hall O."/>
            <person name="Minx P."/>
            <person name="Tomlinson C."/>
            <person name="Mitreva M."/>
            <person name="Nelson J."/>
            <person name="Hou S."/>
            <person name="Wollam A."/>
            <person name="Pepin K.H."/>
            <person name="Johnson M."/>
            <person name="Bhonagiri V."/>
            <person name="Nash W.E."/>
            <person name="Warren W."/>
            <person name="Chinwalla A."/>
            <person name="Mardis E.R."/>
            <person name="Wilson R.K."/>
        </authorList>
    </citation>
    <scope>NUCLEOTIDE SEQUENCE [LARGE SCALE GENOMIC DNA]</scope>
    <source>
        <strain evidence="1 2">DSM 20093</strain>
    </source>
</reference>
<name>D1NWV1_9BIFI</name>
<evidence type="ECO:0000313" key="2">
    <source>
        <dbReference type="Proteomes" id="UP000003656"/>
    </source>
</evidence>
<accession>D1NWV1</accession>
<proteinExistence type="predicted"/>
<evidence type="ECO:0000313" key="1">
    <source>
        <dbReference type="EMBL" id="EFA22160.1"/>
    </source>
</evidence>
<organism evidence="1 2">
    <name type="scientific">Bifidobacterium gallicum DSM 20093 = LMG 11596</name>
    <dbReference type="NCBI Taxonomy" id="561180"/>
    <lineage>
        <taxon>Bacteria</taxon>
        <taxon>Bacillati</taxon>
        <taxon>Actinomycetota</taxon>
        <taxon>Actinomycetes</taxon>
        <taxon>Bifidobacteriales</taxon>
        <taxon>Bifidobacteriaceae</taxon>
        <taxon>Bifidobacterium</taxon>
    </lineage>
</organism>
<protein>
    <submittedName>
        <fullName evidence="1">Uncharacterized protein</fullName>
    </submittedName>
</protein>
<dbReference type="Proteomes" id="UP000003656">
    <property type="component" value="Unassembled WGS sequence"/>
</dbReference>